<gene>
    <name evidence="1" type="ORF">JP39_11970</name>
</gene>
<dbReference type="Proteomes" id="UP000061546">
    <property type="component" value="Chromosome"/>
</dbReference>
<reference evidence="1 2" key="1">
    <citation type="submission" date="2015-08" db="EMBL/GenBank/DDBJ databases">
        <title>Genomic sequence of Lactobacillus heilongjiangensis DSM 28069, isolated from Chinese traditional pickle.</title>
        <authorList>
            <person name="Jiang X."/>
            <person name="Zheng B."/>
            <person name="Cheng H."/>
        </authorList>
    </citation>
    <scope>NUCLEOTIDE SEQUENCE [LARGE SCALE GENOMIC DNA]</scope>
    <source>
        <strain evidence="1 2">DSM 28069</strain>
    </source>
</reference>
<evidence type="ECO:0000313" key="1">
    <source>
        <dbReference type="EMBL" id="ALB30016.1"/>
    </source>
</evidence>
<dbReference type="OrthoDB" id="2315070at2"/>
<keyword evidence="2" id="KW-1185">Reference proteome</keyword>
<dbReference type="Pfam" id="PF08951">
    <property type="entry name" value="EntA_Immun"/>
    <property type="match status" value="1"/>
</dbReference>
<evidence type="ECO:0008006" key="3">
    <source>
        <dbReference type="Google" id="ProtNLM"/>
    </source>
</evidence>
<dbReference type="KEGG" id="lhi:JP39_11970"/>
<accession>A0A0K2LFE0</accession>
<dbReference type="EMBL" id="CP012559">
    <property type="protein sequence ID" value="ALB30016.1"/>
    <property type="molecule type" value="Genomic_DNA"/>
</dbReference>
<dbReference type="InterPro" id="IPR015046">
    <property type="entry name" value="LciA_Immunity-like"/>
</dbReference>
<sequence>MSNEKKMAELAKINELLEKLNKSVSKDDMSVKSAIQATYNQINKPEKDTQKYKQVPEAVQDLNRKLQNMAVAKKYHFSEEQNKVLNQLQSSSRGSLLGGSIGIINGAVFH</sequence>
<evidence type="ECO:0000313" key="2">
    <source>
        <dbReference type="Proteomes" id="UP000061546"/>
    </source>
</evidence>
<name>A0A0K2LFE0_9LACO</name>
<dbReference type="AlphaFoldDB" id="A0A0K2LFE0"/>
<proteinExistence type="predicted"/>
<organism evidence="1 2">
    <name type="scientific">Companilactobacillus heilongjiangensis</name>
    <dbReference type="NCBI Taxonomy" id="1074467"/>
    <lineage>
        <taxon>Bacteria</taxon>
        <taxon>Bacillati</taxon>
        <taxon>Bacillota</taxon>
        <taxon>Bacilli</taxon>
        <taxon>Lactobacillales</taxon>
        <taxon>Lactobacillaceae</taxon>
        <taxon>Companilactobacillus</taxon>
    </lineage>
</organism>
<dbReference type="RefSeq" id="WP_048699259.1">
    <property type="nucleotide sequence ID" value="NZ_BJDV01000004.1"/>
</dbReference>
<protein>
    <recommendedName>
        <fullName evidence="3">Bacteriocin immunity protein</fullName>
    </recommendedName>
</protein>